<feature type="transmembrane region" description="Helical" evidence="1">
    <location>
        <begin position="79"/>
        <end position="98"/>
    </location>
</feature>
<keyword evidence="3" id="KW-1185">Reference proteome</keyword>
<protein>
    <recommendedName>
        <fullName evidence="4">MFS transporter</fullName>
    </recommendedName>
</protein>
<accession>A0A917PL18</accession>
<keyword evidence="1" id="KW-0472">Membrane</keyword>
<organism evidence="2 3">
    <name type="scientific">Agromyces bauzanensis</name>
    <dbReference type="NCBI Taxonomy" id="1308924"/>
    <lineage>
        <taxon>Bacteria</taxon>
        <taxon>Bacillati</taxon>
        <taxon>Actinomycetota</taxon>
        <taxon>Actinomycetes</taxon>
        <taxon>Micrococcales</taxon>
        <taxon>Microbacteriaceae</taxon>
        <taxon>Agromyces</taxon>
    </lineage>
</organism>
<dbReference type="InterPro" id="IPR011701">
    <property type="entry name" value="MFS"/>
</dbReference>
<dbReference type="Gene3D" id="1.20.1250.20">
    <property type="entry name" value="MFS general substrate transporter like domains"/>
    <property type="match status" value="1"/>
</dbReference>
<feature type="transmembrane region" description="Helical" evidence="1">
    <location>
        <begin position="221"/>
        <end position="245"/>
    </location>
</feature>
<feature type="transmembrane region" description="Helical" evidence="1">
    <location>
        <begin position="366"/>
        <end position="386"/>
    </location>
</feature>
<feature type="transmembrane region" description="Helical" evidence="1">
    <location>
        <begin position="144"/>
        <end position="164"/>
    </location>
</feature>
<dbReference type="AlphaFoldDB" id="A0A917PL18"/>
<feature type="transmembrane region" description="Helical" evidence="1">
    <location>
        <begin position="335"/>
        <end position="360"/>
    </location>
</feature>
<evidence type="ECO:0008006" key="4">
    <source>
        <dbReference type="Google" id="ProtNLM"/>
    </source>
</evidence>
<dbReference type="Proteomes" id="UP000636956">
    <property type="component" value="Unassembled WGS sequence"/>
</dbReference>
<keyword evidence="1" id="KW-1133">Transmembrane helix</keyword>
<evidence type="ECO:0000313" key="3">
    <source>
        <dbReference type="Proteomes" id="UP000636956"/>
    </source>
</evidence>
<feature type="transmembrane region" description="Helical" evidence="1">
    <location>
        <begin position="104"/>
        <end position="123"/>
    </location>
</feature>
<gene>
    <name evidence="2" type="ORF">GCM10011372_22220</name>
</gene>
<sequence length="397" mass="41342">MNHAPSPSARTPPGGRVRQLLVATAIVRLPVTVFSVLFVIQGEPFGLTAAGTAILLFSAGSAISGLVAGWLLTRHPHRLVLAVSGVITIGLLLALGLAELGVVAFWAGALLLGIAFPATHISARSTYPVLTHGPKLLRTYSWDVSLVQVSWIVAPALMIVISPLVGVRGIYAILTAIVAIGLAWYLVAFPAAEFAAAMRRGDTTPLPAARAWASVFTEPRIGVYVITVACIMFVSGLVLPVILHAVDVPQLQALAVSIWSVGSTIASVVVNRDGIRRRRLVFGVLIAMTVAVLPVATGSGLLFDVALLALGFAMSPLTGAVFFESSRAFASRLQPIVFGIVTSSQLVAQGVGSTISGAVIDSTGQYLPIAGLFFVVLGVLVALVTVNPWRAFGSTTS</sequence>
<feature type="transmembrane region" description="Helical" evidence="1">
    <location>
        <begin position="251"/>
        <end position="271"/>
    </location>
</feature>
<feature type="transmembrane region" description="Helical" evidence="1">
    <location>
        <begin position="305"/>
        <end position="323"/>
    </location>
</feature>
<feature type="transmembrane region" description="Helical" evidence="1">
    <location>
        <begin position="46"/>
        <end position="72"/>
    </location>
</feature>
<comment type="caution">
    <text evidence="2">The sequence shown here is derived from an EMBL/GenBank/DDBJ whole genome shotgun (WGS) entry which is preliminary data.</text>
</comment>
<name>A0A917PL18_9MICO</name>
<feature type="transmembrane region" description="Helical" evidence="1">
    <location>
        <begin position="170"/>
        <end position="192"/>
    </location>
</feature>
<feature type="transmembrane region" description="Helical" evidence="1">
    <location>
        <begin position="280"/>
        <end position="299"/>
    </location>
</feature>
<feature type="transmembrane region" description="Helical" evidence="1">
    <location>
        <begin position="20"/>
        <end position="40"/>
    </location>
</feature>
<evidence type="ECO:0000313" key="2">
    <source>
        <dbReference type="EMBL" id="GGJ83438.1"/>
    </source>
</evidence>
<dbReference type="EMBL" id="BMMD01000012">
    <property type="protein sequence ID" value="GGJ83438.1"/>
    <property type="molecule type" value="Genomic_DNA"/>
</dbReference>
<reference evidence="2" key="1">
    <citation type="journal article" date="2014" name="Int. J. Syst. Evol. Microbiol.">
        <title>Complete genome sequence of Corynebacterium casei LMG S-19264T (=DSM 44701T), isolated from a smear-ripened cheese.</title>
        <authorList>
            <consortium name="US DOE Joint Genome Institute (JGI-PGF)"/>
            <person name="Walter F."/>
            <person name="Albersmeier A."/>
            <person name="Kalinowski J."/>
            <person name="Ruckert C."/>
        </authorList>
    </citation>
    <scope>NUCLEOTIDE SEQUENCE</scope>
    <source>
        <strain evidence="2">CGMCC 1.8984</strain>
    </source>
</reference>
<reference evidence="2" key="2">
    <citation type="submission" date="2020-09" db="EMBL/GenBank/DDBJ databases">
        <authorList>
            <person name="Sun Q."/>
            <person name="Zhou Y."/>
        </authorList>
    </citation>
    <scope>NUCLEOTIDE SEQUENCE</scope>
    <source>
        <strain evidence="2">CGMCC 1.8984</strain>
    </source>
</reference>
<dbReference type="SUPFAM" id="SSF103473">
    <property type="entry name" value="MFS general substrate transporter"/>
    <property type="match status" value="1"/>
</dbReference>
<dbReference type="GO" id="GO:0022857">
    <property type="term" value="F:transmembrane transporter activity"/>
    <property type="evidence" value="ECO:0007669"/>
    <property type="project" value="InterPro"/>
</dbReference>
<evidence type="ECO:0000256" key="1">
    <source>
        <dbReference type="SAM" id="Phobius"/>
    </source>
</evidence>
<keyword evidence="1" id="KW-0812">Transmembrane</keyword>
<dbReference type="Pfam" id="PF07690">
    <property type="entry name" value="MFS_1"/>
    <property type="match status" value="1"/>
</dbReference>
<dbReference type="InterPro" id="IPR036259">
    <property type="entry name" value="MFS_trans_sf"/>
</dbReference>
<dbReference type="RefSeq" id="WP_188743507.1">
    <property type="nucleotide sequence ID" value="NZ_BAABFW010000006.1"/>
</dbReference>
<proteinExistence type="predicted"/>